<organism evidence="2 3">
    <name type="scientific">Fodinicola feengrottensis</name>
    <dbReference type="NCBI Taxonomy" id="435914"/>
    <lineage>
        <taxon>Bacteria</taxon>
        <taxon>Bacillati</taxon>
        <taxon>Actinomycetota</taxon>
        <taxon>Actinomycetes</taxon>
        <taxon>Mycobacteriales</taxon>
        <taxon>Fodinicola</taxon>
    </lineage>
</organism>
<protein>
    <recommendedName>
        <fullName evidence="1">NAD-dependent epimerase/dehydratase domain-containing protein</fullName>
    </recommendedName>
</protein>
<dbReference type="InterPro" id="IPR050177">
    <property type="entry name" value="Lipid_A_modif_metabolic_enz"/>
</dbReference>
<reference evidence="3" key="1">
    <citation type="journal article" date="2019" name="Int. J. Syst. Evol. Microbiol.">
        <title>The Global Catalogue of Microorganisms (GCM) 10K type strain sequencing project: providing services to taxonomists for standard genome sequencing and annotation.</title>
        <authorList>
            <consortium name="The Broad Institute Genomics Platform"/>
            <consortium name="The Broad Institute Genome Sequencing Center for Infectious Disease"/>
            <person name="Wu L."/>
            <person name="Ma J."/>
        </authorList>
    </citation>
    <scope>NUCLEOTIDE SEQUENCE [LARGE SCALE GENOMIC DNA]</scope>
    <source>
        <strain evidence="3">JCM 14718</strain>
    </source>
</reference>
<dbReference type="Gene3D" id="3.40.50.720">
    <property type="entry name" value="NAD(P)-binding Rossmann-like Domain"/>
    <property type="match status" value="1"/>
</dbReference>
<dbReference type="InterPro" id="IPR036291">
    <property type="entry name" value="NAD(P)-bd_dom_sf"/>
</dbReference>
<dbReference type="SUPFAM" id="SSF51735">
    <property type="entry name" value="NAD(P)-binding Rossmann-fold domains"/>
    <property type="match status" value="1"/>
</dbReference>
<dbReference type="PANTHER" id="PTHR43245">
    <property type="entry name" value="BIFUNCTIONAL POLYMYXIN RESISTANCE PROTEIN ARNA"/>
    <property type="match status" value="1"/>
</dbReference>
<name>A0ABP4TGN1_9ACTN</name>
<dbReference type="Proteomes" id="UP001500618">
    <property type="component" value="Unassembled WGS sequence"/>
</dbReference>
<dbReference type="Pfam" id="PF01370">
    <property type="entry name" value="Epimerase"/>
    <property type="match status" value="1"/>
</dbReference>
<evidence type="ECO:0000313" key="2">
    <source>
        <dbReference type="EMBL" id="GAA1687748.1"/>
    </source>
</evidence>
<dbReference type="RefSeq" id="WP_344311920.1">
    <property type="nucleotide sequence ID" value="NZ_BAAANY010000015.1"/>
</dbReference>
<feature type="domain" description="NAD-dependent epimerase/dehydratase" evidence="1">
    <location>
        <begin position="3"/>
        <end position="176"/>
    </location>
</feature>
<sequence>MRVLVIGGCGTVGRMVLPILADRHRLIVLDLRAPAEPLPGVEYHVGDARDIELTKRLAAGADSVLYMAMGPVDGWDTPPTVRTHLEVAVSGVYLALRAAHEAGVRHAIYTSSMSVFRYLIPGTERAATRHEIGRFPDDDTPPDARDFYGLAKRLGEEVCRSAAVEWDLDVVCLRLSFPIPDHQWPPVDPLFHRLIATSGSDCAAALEAALAYRGHGFEAFAISGDVSGRTMSLAKTRQRLGWSPAHAAPGPKPAQP</sequence>
<evidence type="ECO:0000313" key="3">
    <source>
        <dbReference type="Proteomes" id="UP001500618"/>
    </source>
</evidence>
<evidence type="ECO:0000259" key="1">
    <source>
        <dbReference type="Pfam" id="PF01370"/>
    </source>
</evidence>
<dbReference type="EMBL" id="BAAANY010000015">
    <property type="protein sequence ID" value="GAA1687748.1"/>
    <property type="molecule type" value="Genomic_DNA"/>
</dbReference>
<gene>
    <name evidence="2" type="ORF">GCM10009765_41540</name>
</gene>
<proteinExistence type="predicted"/>
<dbReference type="InterPro" id="IPR001509">
    <property type="entry name" value="Epimerase_deHydtase"/>
</dbReference>
<keyword evidence="3" id="KW-1185">Reference proteome</keyword>
<accession>A0ABP4TGN1</accession>
<comment type="caution">
    <text evidence="2">The sequence shown here is derived from an EMBL/GenBank/DDBJ whole genome shotgun (WGS) entry which is preliminary data.</text>
</comment>